<dbReference type="Gene3D" id="1.10.150.20">
    <property type="entry name" value="5' to 3' exonuclease, C-terminal subdomain"/>
    <property type="match status" value="1"/>
</dbReference>
<sequence>MAISELLKNKLALLPDKPGCYIMKDKKGRILYVGKAKVLKNRVRSYFHGVHDNKTTRLVSKIYDFEFIVTGSEKEALLLEINLIKKNHPPFNIMFMDDKSYPYIVMTREKYFSVRMTRQVKNKKDEYFGPYPSAQSCFDIVKLINRLFPVRKCKTLPKIPCLYYHMHQCLGPCFQEIDLAENERYRKQIRKFLQGDAKEIIDKVKADMEKASLNLEFEKAQEYYEILQSIDHVMEKQTIDFKDQKVRDVFGFYADKGYISLQGFFIRNGKLLERTLAIQELYEDEMDAFISFIVQYYQDNMVPSEILVPQGVPVDLLEDLLQTHVRIPIRGNKKALVDMVQKNAKEAHDQKFELALRREQELEQANQRLSDLFHKEIHTVEIFDNSHIQGAFNVSALVVYEDGKPDKSQYRHYKLDTYRSDVDSMKEVLYRRYFRLLSEDREFPDLLLVDGGRQQIEAAKEIKEALDLPLTIAGLVKDDKHTTRALMDESLQEMPLDKKEPLFFLLTRMQDEVHRYVITYHRKLRGKAMTRSALDTIEGVGPKRKKELLKRFKSMKQIRQASVEQLEEVLPKAVAKSVYEAFHSVNDS</sequence>
<dbReference type="GO" id="GO:0003677">
    <property type="term" value="F:DNA binding"/>
    <property type="evidence" value="ECO:0007669"/>
    <property type="project" value="UniProtKB-UniRule"/>
</dbReference>
<evidence type="ECO:0000256" key="5">
    <source>
        <dbReference type="ARBA" id="ARBA00023204"/>
    </source>
</evidence>
<keyword evidence="4 6" id="KW-0267">Excision nuclease</keyword>
<comment type="similarity">
    <text evidence="6">Belongs to the UvrC family.</text>
</comment>
<evidence type="ECO:0000313" key="10">
    <source>
        <dbReference type="EMBL" id="SUO03408.1"/>
    </source>
</evidence>
<feature type="domain" description="UVR" evidence="7">
    <location>
        <begin position="198"/>
        <end position="233"/>
    </location>
</feature>
<gene>
    <name evidence="6 10" type="primary">uvrC</name>
    <name evidence="10" type="ORF">NCTC11087_00269</name>
</gene>
<name>A0A380LHT6_9FIRM</name>
<dbReference type="PANTHER" id="PTHR30562:SF1">
    <property type="entry name" value="UVRABC SYSTEM PROTEIN C"/>
    <property type="match status" value="1"/>
</dbReference>
<dbReference type="InterPro" id="IPR000305">
    <property type="entry name" value="GIY-YIG_endonuc"/>
</dbReference>
<keyword evidence="5 6" id="KW-0234">DNA repair</keyword>
<dbReference type="GO" id="GO:0005737">
    <property type="term" value="C:cytoplasm"/>
    <property type="evidence" value="ECO:0007669"/>
    <property type="project" value="UniProtKB-SubCell"/>
</dbReference>
<keyword evidence="11" id="KW-1185">Reference proteome</keyword>
<evidence type="ECO:0000256" key="3">
    <source>
        <dbReference type="ARBA" id="ARBA00022769"/>
    </source>
</evidence>
<dbReference type="GO" id="GO:0006289">
    <property type="term" value="P:nucleotide-excision repair"/>
    <property type="evidence" value="ECO:0007669"/>
    <property type="project" value="UniProtKB-UniRule"/>
</dbReference>
<evidence type="ECO:0000256" key="4">
    <source>
        <dbReference type="ARBA" id="ARBA00022881"/>
    </source>
</evidence>
<dbReference type="InterPro" id="IPR001943">
    <property type="entry name" value="UVR_dom"/>
</dbReference>
<evidence type="ECO:0000256" key="1">
    <source>
        <dbReference type="ARBA" id="ARBA00022490"/>
    </source>
</evidence>
<dbReference type="GeneID" id="77461263"/>
<dbReference type="CDD" id="cd10434">
    <property type="entry name" value="GIY-YIG_UvrC_Cho"/>
    <property type="match status" value="1"/>
</dbReference>
<feature type="domain" description="GIY-YIG" evidence="8">
    <location>
        <begin position="16"/>
        <end position="93"/>
    </location>
</feature>
<dbReference type="FunFam" id="3.40.1440.10:FF:000001">
    <property type="entry name" value="UvrABC system protein C"/>
    <property type="match status" value="1"/>
</dbReference>
<dbReference type="InterPro" id="IPR004791">
    <property type="entry name" value="UvrC"/>
</dbReference>
<dbReference type="InterPro" id="IPR050066">
    <property type="entry name" value="UvrABC_protein_C"/>
</dbReference>
<dbReference type="SMART" id="SM00465">
    <property type="entry name" value="GIYc"/>
    <property type="match status" value="1"/>
</dbReference>
<dbReference type="InterPro" id="IPR047296">
    <property type="entry name" value="GIY-YIG_UvrC_Cho"/>
</dbReference>
<dbReference type="Gene3D" id="3.40.1440.10">
    <property type="entry name" value="GIY-YIG endonuclease"/>
    <property type="match status" value="1"/>
</dbReference>
<dbReference type="PROSITE" id="PS50151">
    <property type="entry name" value="UVR"/>
    <property type="match status" value="1"/>
</dbReference>
<dbReference type="Pfam" id="PF08459">
    <property type="entry name" value="UvrC_RNaseH_dom"/>
    <property type="match status" value="1"/>
</dbReference>
<dbReference type="HAMAP" id="MF_00203">
    <property type="entry name" value="UvrC"/>
    <property type="match status" value="1"/>
</dbReference>
<dbReference type="InterPro" id="IPR001162">
    <property type="entry name" value="UvrC_RNase_H_dom"/>
</dbReference>
<evidence type="ECO:0000313" key="11">
    <source>
        <dbReference type="Proteomes" id="UP000255523"/>
    </source>
</evidence>
<dbReference type="PANTHER" id="PTHR30562">
    <property type="entry name" value="UVRC/OXIDOREDUCTASE"/>
    <property type="match status" value="1"/>
</dbReference>
<evidence type="ECO:0000259" key="7">
    <source>
        <dbReference type="PROSITE" id="PS50151"/>
    </source>
</evidence>
<organism evidence="10 11">
    <name type="scientific">Faecalicoccus pleomorphus</name>
    <dbReference type="NCBI Taxonomy" id="1323"/>
    <lineage>
        <taxon>Bacteria</taxon>
        <taxon>Bacillati</taxon>
        <taxon>Bacillota</taxon>
        <taxon>Erysipelotrichia</taxon>
        <taxon>Erysipelotrichales</taxon>
        <taxon>Erysipelotrichaceae</taxon>
        <taxon>Faecalicoccus</taxon>
    </lineage>
</organism>
<evidence type="ECO:0000256" key="6">
    <source>
        <dbReference type="HAMAP-Rule" id="MF_00203"/>
    </source>
</evidence>
<dbReference type="InterPro" id="IPR010994">
    <property type="entry name" value="RuvA_2-like"/>
</dbReference>
<evidence type="ECO:0000256" key="2">
    <source>
        <dbReference type="ARBA" id="ARBA00022763"/>
    </source>
</evidence>
<comment type="subunit">
    <text evidence="6">Interacts with UvrB in an incision complex.</text>
</comment>
<dbReference type="NCBIfam" id="TIGR00194">
    <property type="entry name" value="uvrC"/>
    <property type="match status" value="1"/>
</dbReference>
<dbReference type="Pfam" id="PF14520">
    <property type="entry name" value="HHH_5"/>
    <property type="match status" value="1"/>
</dbReference>
<dbReference type="GO" id="GO:0009380">
    <property type="term" value="C:excinuclease repair complex"/>
    <property type="evidence" value="ECO:0007669"/>
    <property type="project" value="InterPro"/>
</dbReference>
<dbReference type="Gene3D" id="3.30.420.340">
    <property type="entry name" value="UvrC, RNAse H endonuclease domain"/>
    <property type="match status" value="1"/>
</dbReference>
<dbReference type="PROSITE" id="PS50164">
    <property type="entry name" value="GIY_YIG"/>
    <property type="match status" value="1"/>
</dbReference>
<feature type="domain" description="UvrC family homology region profile" evidence="9">
    <location>
        <begin position="249"/>
        <end position="462"/>
    </location>
</feature>
<keyword evidence="2 6" id="KW-0227">DNA damage</keyword>
<dbReference type="SUPFAM" id="SSF82771">
    <property type="entry name" value="GIY-YIG endonuclease"/>
    <property type="match status" value="1"/>
</dbReference>
<comment type="subcellular location">
    <subcellularLocation>
        <location evidence="6">Cytoplasm</location>
    </subcellularLocation>
</comment>
<dbReference type="Pfam" id="PF22920">
    <property type="entry name" value="UvrC_RNaseH"/>
    <property type="match status" value="1"/>
</dbReference>
<keyword evidence="3 6" id="KW-0228">DNA excision</keyword>
<evidence type="ECO:0000259" key="8">
    <source>
        <dbReference type="PROSITE" id="PS50164"/>
    </source>
</evidence>
<dbReference type="OrthoDB" id="9804933at2"/>
<dbReference type="PROSITE" id="PS50165">
    <property type="entry name" value="UVRC"/>
    <property type="match status" value="1"/>
</dbReference>
<dbReference type="InterPro" id="IPR035901">
    <property type="entry name" value="GIY-YIG_endonuc_sf"/>
</dbReference>
<dbReference type="GO" id="GO:0009381">
    <property type="term" value="F:excinuclease ABC activity"/>
    <property type="evidence" value="ECO:0007669"/>
    <property type="project" value="UniProtKB-UniRule"/>
</dbReference>
<accession>A0A380LHT6</accession>
<evidence type="ECO:0000259" key="9">
    <source>
        <dbReference type="PROSITE" id="PS50165"/>
    </source>
</evidence>
<keyword evidence="6" id="KW-0742">SOS response</keyword>
<dbReference type="SUPFAM" id="SSF47781">
    <property type="entry name" value="RuvA domain 2-like"/>
    <property type="match status" value="1"/>
</dbReference>
<dbReference type="InterPro" id="IPR038476">
    <property type="entry name" value="UvrC_RNase_H_dom_sf"/>
</dbReference>
<protein>
    <recommendedName>
        <fullName evidence="6">UvrABC system protein C</fullName>
        <shortName evidence="6">Protein UvrC</shortName>
    </recommendedName>
    <alternativeName>
        <fullName evidence="6">Excinuclease ABC subunit C</fullName>
    </alternativeName>
</protein>
<dbReference type="Pfam" id="PF01541">
    <property type="entry name" value="GIY-YIG"/>
    <property type="match status" value="1"/>
</dbReference>
<dbReference type="EMBL" id="UHFX01000003">
    <property type="protein sequence ID" value="SUO03408.1"/>
    <property type="molecule type" value="Genomic_DNA"/>
</dbReference>
<dbReference type="GO" id="GO:0009432">
    <property type="term" value="P:SOS response"/>
    <property type="evidence" value="ECO:0007669"/>
    <property type="project" value="UniProtKB-UniRule"/>
</dbReference>
<dbReference type="InterPro" id="IPR036876">
    <property type="entry name" value="UVR_dom_sf"/>
</dbReference>
<dbReference type="Proteomes" id="UP000255523">
    <property type="component" value="Unassembled WGS sequence"/>
</dbReference>
<reference evidence="10 11" key="1">
    <citation type="submission" date="2018-06" db="EMBL/GenBank/DDBJ databases">
        <authorList>
            <consortium name="Pathogen Informatics"/>
            <person name="Doyle S."/>
        </authorList>
    </citation>
    <scope>NUCLEOTIDE SEQUENCE [LARGE SCALE GENOMIC DNA]</scope>
    <source>
        <strain evidence="10 11">NCTC11087</strain>
    </source>
</reference>
<dbReference type="RefSeq" id="WP_022789820.1">
    <property type="nucleotide sequence ID" value="NZ_JACJKL010000029.1"/>
</dbReference>
<comment type="function">
    <text evidence="6">The UvrABC repair system catalyzes the recognition and processing of DNA lesions. UvrC both incises the 5' and 3' sides of the lesion. The N-terminal half is responsible for the 3' incision and the C-terminal half is responsible for the 5' incision.</text>
</comment>
<keyword evidence="1 6" id="KW-0963">Cytoplasm</keyword>
<dbReference type="AlphaFoldDB" id="A0A380LHT6"/>
<proteinExistence type="inferred from homology"/>
<dbReference type="SUPFAM" id="SSF46600">
    <property type="entry name" value="C-terminal UvrC-binding domain of UvrB"/>
    <property type="match status" value="1"/>
</dbReference>